<evidence type="ECO:0000259" key="1">
    <source>
        <dbReference type="Pfam" id="PF01712"/>
    </source>
</evidence>
<feature type="domain" description="Deoxynucleoside kinase" evidence="1">
    <location>
        <begin position="6"/>
        <end position="204"/>
    </location>
</feature>
<dbReference type="InterPro" id="IPR050566">
    <property type="entry name" value="Deoxyribonucleoside_kinase"/>
</dbReference>
<dbReference type="PANTHER" id="PTHR10513">
    <property type="entry name" value="DEOXYNUCLEOSIDE KINASE"/>
    <property type="match status" value="1"/>
</dbReference>
<dbReference type="EMBL" id="JAOUSE010000067">
    <property type="protein sequence ID" value="MCU9595666.1"/>
    <property type="molecule type" value="Genomic_DNA"/>
</dbReference>
<keyword evidence="3" id="KW-1185">Reference proteome</keyword>
<dbReference type="CDD" id="cd01673">
    <property type="entry name" value="dNK"/>
    <property type="match status" value="1"/>
</dbReference>
<dbReference type="SUPFAM" id="SSF52540">
    <property type="entry name" value="P-loop containing nucleoside triphosphate hydrolases"/>
    <property type="match status" value="1"/>
</dbReference>
<dbReference type="InterPro" id="IPR027417">
    <property type="entry name" value="P-loop_NTPase"/>
</dbReference>
<sequence>MKIPYIAVEGPIGVGKSTLAKAISDRFQYHLLKEIVSENPFLDQFYRNMDSVAFQTEMFFLCNRYKQIQEIEKNYLNKHIPVVSDYHMFKNLIFANRTLGQDDFHKYEQIFQILNRDLPHPNIVIYLHANVNTLLKRISKRGRAFEKHITPLYLENLSKDYDTHFQKFIAKNPDIPVLSIDGDKYDFVQNEEDLQFIFEQLEKLLLKGVKN</sequence>
<protein>
    <submittedName>
        <fullName evidence="2">Deoxynucleoside kinase</fullName>
    </submittedName>
</protein>
<reference evidence="2 3" key="1">
    <citation type="submission" date="2022-10" db="EMBL/GenBank/DDBJ databases">
        <title>Description of Fervidibacillus gen. nov. in the family Fervidibacillaceae fam. nov. with two species, Fervidibacillus albus sp. nov., and Fervidibacillus halotolerans sp. nov., isolated from tidal flat sediments.</title>
        <authorList>
            <person name="Kwon K.K."/>
            <person name="Yang S.-H."/>
        </authorList>
    </citation>
    <scope>NUCLEOTIDE SEQUENCE [LARGE SCALE GENOMIC DNA]</scope>
    <source>
        <strain evidence="2 3">DSM 23332</strain>
    </source>
</reference>
<dbReference type="PIRSF" id="PIRSF000705">
    <property type="entry name" value="DNK"/>
    <property type="match status" value="1"/>
</dbReference>
<comment type="caution">
    <text evidence="2">The sequence shown here is derived from an EMBL/GenBank/DDBJ whole genome shotgun (WGS) entry which is preliminary data.</text>
</comment>
<evidence type="ECO:0000313" key="3">
    <source>
        <dbReference type="Proteomes" id="UP001208656"/>
    </source>
</evidence>
<accession>A0ABT2WL25</accession>
<dbReference type="Pfam" id="PF01712">
    <property type="entry name" value="dNK"/>
    <property type="match status" value="1"/>
</dbReference>
<dbReference type="RefSeq" id="WP_173658286.1">
    <property type="nucleotide sequence ID" value="NZ_JAOUSE010000067.1"/>
</dbReference>
<dbReference type="InterPro" id="IPR031314">
    <property type="entry name" value="DNK_dom"/>
</dbReference>
<name>A0ABT2WL25_9BACI</name>
<dbReference type="InterPro" id="IPR002624">
    <property type="entry name" value="DCK/DGK"/>
</dbReference>
<keyword evidence="2" id="KW-0808">Transferase</keyword>
<dbReference type="PANTHER" id="PTHR10513:SF46">
    <property type="entry name" value="DEOXYGUANOSINE KINASE"/>
    <property type="match status" value="1"/>
</dbReference>
<dbReference type="Gene3D" id="3.40.50.300">
    <property type="entry name" value="P-loop containing nucleotide triphosphate hydrolases"/>
    <property type="match status" value="1"/>
</dbReference>
<keyword evidence="2" id="KW-0418">Kinase</keyword>
<organism evidence="2 3">
    <name type="scientific">Pallidibacillus thermolactis</name>
    <dbReference type="NCBI Taxonomy" id="251051"/>
    <lineage>
        <taxon>Bacteria</taxon>
        <taxon>Bacillati</taxon>
        <taxon>Bacillota</taxon>
        <taxon>Bacilli</taxon>
        <taxon>Bacillales</taxon>
        <taxon>Bacillaceae</taxon>
        <taxon>Pallidibacillus</taxon>
    </lineage>
</organism>
<evidence type="ECO:0000313" key="2">
    <source>
        <dbReference type="EMBL" id="MCU9595666.1"/>
    </source>
</evidence>
<dbReference type="GO" id="GO:0016301">
    <property type="term" value="F:kinase activity"/>
    <property type="evidence" value="ECO:0007669"/>
    <property type="project" value="UniProtKB-KW"/>
</dbReference>
<gene>
    <name evidence="2" type="ORF">OEV82_14645</name>
</gene>
<dbReference type="Proteomes" id="UP001208656">
    <property type="component" value="Unassembled WGS sequence"/>
</dbReference>
<proteinExistence type="predicted"/>